<dbReference type="GO" id="GO:0004714">
    <property type="term" value="F:transmembrane receptor protein tyrosine kinase activity"/>
    <property type="evidence" value="ECO:0007669"/>
    <property type="project" value="TreeGrafter"/>
</dbReference>
<feature type="chain" id="PRO_5003268263" evidence="3">
    <location>
        <begin position="23"/>
        <end position="965"/>
    </location>
</feature>
<feature type="domain" description="Protein kinase" evidence="4">
    <location>
        <begin position="638"/>
        <end position="961"/>
    </location>
</feature>
<keyword evidence="3" id="KW-0732">Signal</keyword>
<keyword evidence="5" id="KW-0675">Receptor</keyword>
<keyword evidence="2" id="KW-1133">Transmembrane helix</keyword>
<name>F1KSC9_ASCSU</name>
<dbReference type="GO" id="GO:0043235">
    <property type="term" value="C:receptor complex"/>
    <property type="evidence" value="ECO:0007669"/>
    <property type="project" value="TreeGrafter"/>
</dbReference>
<protein>
    <submittedName>
        <fullName evidence="5">Vascular endothelial growth factor receptor 3</fullName>
    </submittedName>
</protein>
<dbReference type="Pfam" id="PF07714">
    <property type="entry name" value="PK_Tyr_Ser-Thr"/>
    <property type="match status" value="1"/>
</dbReference>
<reference evidence="5" key="1">
    <citation type="journal article" date="2011" name="Genome Res.">
        <title>Deep small RNA sequencing from the nematode Ascaris reveals conservation, functional diversification, and novel developmental profiles.</title>
        <authorList>
            <person name="Wang J."/>
            <person name="Czech B."/>
            <person name="Crunk A."/>
            <person name="Wallace A."/>
            <person name="Mitreva M."/>
            <person name="Hannon G.J."/>
            <person name="Davis R.E."/>
        </authorList>
    </citation>
    <scope>NUCLEOTIDE SEQUENCE</scope>
</reference>
<evidence type="ECO:0000313" key="5">
    <source>
        <dbReference type="EMBL" id="ADY40783.1"/>
    </source>
</evidence>
<dbReference type="InterPro" id="IPR001245">
    <property type="entry name" value="Ser-Thr/Tyr_kinase_cat_dom"/>
</dbReference>
<dbReference type="InterPro" id="IPR008266">
    <property type="entry name" value="Tyr_kinase_AS"/>
</dbReference>
<dbReference type="PANTHER" id="PTHR24416:SF600">
    <property type="entry name" value="PDGF- AND VEGF-RECEPTOR RELATED, ISOFORM J"/>
    <property type="match status" value="1"/>
</dbReference>
<evidence type="ECO:0000259" key="4">
    <source>
        <dbReference type="PROSITE" id="PS50011"/>
    </source>
</evidence>
<dbReference type="GO" id="GO:0005524">
    <property type="term" value="F:ATP binding"/>
    <property type="evidence" value="ECO:0007669"/>
    <property type="project" value="InterPro"/>
</dbReference>
<dbReference type="InterPro" id="IPR011009">
    <property type="entry name" value="Kinase-like_dom_sf"/>
</dbReference>
<sequence>MLRWRRLYFFLWIATLSPFFKCSFYEGDLAKYSICIAKCANKYGGQEVVVVLSGESTDRFHSENESLSFSLCRVGCMLPHYNGQLSASFRDGQSFSVSAVFIPDTLRSTSAMLLCADVERNKSISGYIGLVNEDMQNRTTEFVVVAVVERQLNEDYESVESVVSTIFTSSRTLSFAVRHRSRSRWLQLRAVTISSEGRTSKERSSRWYSVDELISSSATMNLFVRQQASTNNSVTVTIGWSPTDKPPACSLHVECTSRASFWRKDFKPDMSMSIALSGLHFSNNYTVHIFAWPNSDRNSSILGMLRFSTESCRDLTDDLSLCAPLPVRDIRWEEDADGQLAVVWDYDASTISLRLLFYFVIILHPLFTIQRFECQFLSANRCIVAQHMRSLAVDVSFSYCNYDAEVIVVDSNNRSSSSVFKRRLIPYSLPVDHGNAKVTLFLVSLLSLYVTAVVLFFVWRLMKGHFSRIRIDMRNSIRRAATIRSVPPHSVSVDSEGILARNEEVEKNKRETRATPRRKNSEEDADTSSYSSSGFERTHVMCTETVPQESLAFNGDDFSSYVQLITSSTSDEISSTETIIPRLDGMAASAFERDGSALRQRHSNSLSPTSPSACSLRSPHSFSHSKSVFTDVVLLCDLVVTGRLGTGHFGAVDRVCFKSNARVAALKHVPDGTRGTRRRWSLYKEAQVALDLCTSGHKHIVGLLALCYETCASRKLYGLVYECCEGGDLKRLLKRIYDRIRQLAKDSADIYRPIRNSANIGFPDERPVAGDWRMRLIVLLLKFALQISLAMEYISSRRYVHRDIAARNILLSKCLPMDPFGLADNQTAKIADFGLCVPLGDAEEVILKRKCFVPYKWLPYEFWLHNTYGLEGDVWEFGCLLIELITFGDDPGVIVQCNEVYRPRDDIQQYLSRLSTGFTSFDDILCKSLIPLIGRCINVDKSQRVSFAEISGHLRNFSPRVACIV</sequence>
<dbReference type="InterPro" id="IPR020635">
    <property type="entry name" value="Tyr_kinase_cat_dom"/>
</dbReference>
<feature type="region of interest" description="Disordered" evidence="1">
    <location>
        <begin position="502"/>
        <end position="535"/>
    </location>
</feature>
<dbReference type="SMART" id="SM00219">
    <property type="entry name" value="TyrKc"/>
    <property type="match status" value="1"/>
</dbReference>
<dbReference type="InterPro" id="IPR000719">
    <property type="entry name" value="Prot_kinase_dom"/>
</dbReference>
<accession>F1KSC9</accession>
<dbReference type="EMBL" id="JI165078">
    <property type="protein sequence ID" value="ADY40783.1"/>
    <property type="molecule type" value="mRNA"/>
</dbReference>
<evidence type="ECO:0000256" key="1">
    <source>
        <dbReference type="SAM" id="MobiDB-lite"/>
    </source>
</evidence>
<feature type="signal peptide" evidence="3">
    <location>
        <begin position="1"/>
        <end position="22"/>
    </location>
</feature>
<dbReference type="AlphaFoldDB" id="F1KSC9"/>
<dbReference type="PROSITE" id="PS00109">
    <property type="entry name" value="PROTEIN_KINASE_TYR"/>
    <property type="match status" value="1"/>
</dbReference>
<dbReference type="PROSITE" id="PS50011">
    <property type="entry name" value="PROTEIN_KINASE_DOM"/>
    <property type="match status" value="1"/>
</dbReference>
<dbReference type="SUPFAM" id="SSF56112">
    <property type="entry name" value="Protein kinase-like (PK-like)"/>
    <property type="match status" value="1"/>
</dbReference>
<feature type="compositionally biased region" description="Basic and acidic residues" evidence="1">
    <location>
        <begin position="502"/>
        <end position="522"/>
    </location>
</feature>
<organism evidence="5">
    <name type="scientific">Ascaris suum</name>
    <name type="common">Pig roundworm</name>
    <name type="synonym">Ascaris lumbricoides</name>
    <dbReference type="NCBI Taxonomy" id="6253"/>
    <lineage>
        <taxon>Eukaryota</taxon>
        <taxon>Metazoa</taxon>
        <taxon>Ecdysozoa</taxon>
        <taxon>Nematoda</taxon>
        <taxon>Chromadorea</taxon>
        <taxon>Rhabditida</taxon>
        <taxon>Spirurina</taxon>
        <taxon>Ascaridomorpha</taxon>
        <taxon>Ascaridoidea</taxon>
        <taxon>Ascarididae</taxon>
        <taxon>Ascaris</taxon>
    </lineage>
</organism>
<evidence type="ECO:0000256" key="3">
    <source>
        <dbReference type="SAM" id="SignalP"/>
    </source>
</evidence>
<feature type="transmembrane region" description="Helical" evidence="2">
    <location>
        <begin position="438"/>
        <end position="459"/>
    </location>
</feature>
<dbReference type="GO" id="GO:0007169">
    <property type="term" value="P:cell surface receptor protein tyrosine kinase signaling pathway"/>
    <property type="evidence" value="ECO:0007669"/>
    <property type="project" value="TreeGrafter"/>
</dbReference>
<dbReference type="GO" id="GO:0005886">
    <property type="term" value="C:plasma membrane"/>
    <property type="evidence" value="ECO:0007669"/>
    <property type="project" value="TreeGrafter"/>
</dbReference>
<dbReference type="Gene3D" id="1.10.510.10">
    <property type="entry name" value="Transferase(Phosphotransferase) domain 1"/>
    <property type="match status" value="2"/>
</dbReference>
<keyword evidence="2" id="KW-0472">Membrane</keyword>
<dbReference type="InterPro" id="IPR050122">
    <property type="entry name" value="RTK"/>
</dbReference>
<proteinExistence type="evidence at transcript level"/>
<keyword evidence="2" id="KW-0812">Transmembrane</keyword>
<evidence type="ECO:0000256" key="2">
    <source>
        <dbReference type="SAM" id="Phobius"/>
    </source>
</evidence>
<dbReference type="PANTHER" id="PTHR24416">
    <property type="entry name" value="TYROSINE-PROTEIN KINASE RECEPTOR"/>
    <property type="match status" value="1"/>
</dbReference>